<protein>
    <submittedName>
        <fullName evidence="3">Uncharacterized protein</fullName>
    </submittedName>
</protein>
<feature type="region of interest" description="Disordered" evidence="1">
    <location>
        <begin position="1"/>
        <end position="21"/>
    </location>
</feature>
<feature type="transmembrane region" description="Helical" evidence="2">
    <location>
        <begin position="25"/>
        <end position="49"/>
    </location>
</feature>
<dbReference type="HOGENOM" id="CLU_2390648_0_0_1"/>
<sequence>MDAAAERGVVGGGRGDSDGSRGSHFWWWLLYTLAVVATTAAVMPGPLSAEAVAARAARREASLINPRKDHPSAQSFASVGGPASPRHRSPGFGD</sequence>
<reference evidence="4" key="1">
    <citation type="journal article" date="2013" name="Nature">
        <title>Pan genome of the phytoplankton Emiliania underpins its global distribution.</title>
        <authorList>
            <person name="Read B.A."/>
            <person name="Kegel J."/>
            <person name="Klute M.J."/>
            <person name="Kuo A."/>
            <person name="Lefebvre S.C."/>
            <person name="Maumus F."/>
            <person name="Mayer C."/>
            <person name="Miller J."/>
            <person name="Monier A."/>
            <person name="Salamov A."/>
            <person name="Young J."/>
            <person name="Aguilar M."/>
            <person name="Claverie J.M."/>
            <person name="Frickenhaus S."/>
            <person name="Gonzalez K."/>
            <person name="Herman E.K."/>
            <person name="Lin Y.C."/>
            <person name="Napier J."/>
            <person name="Ogata H."/>
            <person name="Sarno A.F."/>
            <person name="Shmutz J."/>
            <person name="Schroeder D."/>
            <person name="de Vargas C."/>
            <person name="Verret F."/>
            <person name="von Dassow P."/>
            <person name="Valentin K."/>
            <person name="Van de Peer Y."/>
            <person name="Wheeler G."/>
            <person name="Dacks J.B."/>
            <person name="Delwiche C.F."/>
            <person name="Dyhrman S.T."/>
            <person name="Glockner G."/>
            <person name="John U."/>
            <person name="Richards T."/>
            <person name="Worden A.Z."/>
            <person name="Zhang X."/>
            <person name="Grigoriev I.V."/>
            <person name="Allen A.E."/>
            <person name="Bidle K."/>
            <person name="Borodovsky M."/>
            <person name="Bowler C."/>
            <person name="Brownlee C."/>
            <person name="Cock J.M."/>
            <person name="Elias M."/>
            <person name="Gladyshev V.N."/>
            <person name="Groth M."/>
            <person name="Guda C."/>
            <person name="Hadaegh A."/>
            <person name="Iglesias-Rodriguez M.D."/>
            <person name="Jenkins J."/>
            <person name="Jones B.M."/>
            <person name="Lawson T."/>
            <person name="Leese F."/>
            <person name="Lindquist E."/>
            <person name="Lobanov A."/>
            <person name="Lomsadze A."/>
            <person name="Malik S.B."/>
            <person name="Marsh M.E."/>
            <person name="Mackinder L."/>
            <person name="Mock T."/>
            <person name="Mueller-Roeber B."/>
            <person name="Pagarete A."/>
            <person name="Parker M."/>
            <person name="Probert I."/>
            <person name="Quesneville H."/>
            <person name="Raines C."/>
            <person name="Rensing S.A."/>
            <person name="Riano-Pachon D.M."/>
            <person name="Richier S."/>
            <person name="Rokitta S."/>
            <person name="Shiraiwa Y."/>
            <person name="Soanes D.M."/>
            <person name="van der Giezen M."/>
            <person name="Wahlund T.M."/>
            <person name="Williams B."/>
            <person name="Wilson W."/>
            <person name="Wolfe G."/>
            <person name="Wurch L.L."/>
        </authorList>
    </citation>
    <scope>NUCLEOTIDE SEQUENCE</scope>
</reference>
<feature type="compositionally biased region" description="Basic and acidic residues" evidence="1">
    <location>
        <begin position="62"/>
        <end position="71"/>
    </location>
</feature>
<evidence type="ECO:0000256" key="1">
    <source>
        <dbReference type="SAM" id="MobiDB-lite"/>
    </source>
</evidence>
<feature type="compositionally biased region" description="Basic residues" evidence="1">
    <location>
        <begin position="85"/>
        <end position="94"/>
    </location>
</feature>
<proteinExistence type="predicted"/>
<reference evidence="3" key="2">
    <citation type="submission" date="2024-10" db="UniProtKB">
        <authorList>
            <consortium name="EnsemblProtists"/>
        </authorList>
    </citation>
    <scope>IDENTIFICATION</scope>
</reference>
<dbReference type="RefSeq" id="XP_005789218.1">
    <property type="nucleotide sequence ID" value="XM_005789161.1"/>
</dbReference>
<evidence type="ECO:0000313" key="3">
    <source>
        <dbReference type="EnsemblProtists" id="EOD36789"/>
    </source>
</evidence>
<accession>A0A0D3KM04</accession>
<dbReference type="KEGG" id="ehx:EMIHUDRAFT_201011"/>
<keyword evidence="4" id="KW-1185">Reference proteome</keyword>
<evidence type="ECO:0000256" key="2">
    <source>
        <dbReference type="SAM" id="Phobius"/>
    </source>
</evidence>
<dbReference type="GeneID" id="17282059"/>
<dbReference type="AlphaFoldDB" id="A0A0D3KM04"/>
<keyword evidence="2" id="KW-0472">Membrane</keyword>
<keyword evidence="2" id="KW-1133">Transmembrane helix</keyword>
<dbReference type="PaxDb" id="2903-EOD36789"/>
<evidence type="ECO:0000313" key="4">
    <source>
        <dbReference type="Proteomes" id="UP000013827"/>
    </source>
</evidence>
<dbReference type="EnsemblProtists" id="EOD36789">
    <property type="protein sequence ID" value="EOD36789"/>
    <property type="gene ID" value="EMIHUDRAFT_201011"/>
</dbReference>
<name>A0A0D3KM04_EMIH1</name>
<feature type="region of interest" description="Disordered" evidence="1">
    <location>
        <begin position="62"/>
        <end position="94"/>
    </location>
</feature>
<organism evidence="3 4">
    <name type="scientific">Emiliania huxleyi (strain CCMP1516)</name>
    <dbReference type="NCBI Taxonomy" id="280463"/>
    <lineage>
        <taxon>Eukaryota</taxon>
        <taxon>Haptista</taxon>
        <taxon>Haptophyta</taxon>
        <taxon>Prymnesiophyceae</taxon>
        <taxon>Isochrysidales</taxon>
        <taxon>Noelaerhabdaceae</taxon>
        <taxon>Emiliania</taxon>
    </lineage>
</organism>
<dbReference type="Proteomes" id="UP000013827">
    <property type="component" value="Unassembled WGS sequence"/>
</dbReference>
<keyword evidence="2" id="KW-0812">Transmembrane</keyword>